<sequence>MFVSTDSRDTVIENDHPFVIRLSSLLFISLAYVSPKPRSRHRLPMTSSRGGRRRPSDAVPLLSHPGRLSRTPAIARKSEHGVPTGVSSRSNTSPGAAAATSPPPPLELRRRAEVRSAARPAASPEEASTAMAHSRNTSCFMVRQQRQRRWRQRASQEEQTSRRLGAAAKPNREGCYGLVGDVTAVKPELRSFAHQITLKPFLPFPKKARSGGQIVEKFWCAGREKNWGGQIVRKK</sequence>
<dbReference type="EMBL" id="GFPF01002032">
    <property type="protein sequence ID" value="MAA13178.1"/>
    <property type="molecule type" value="Transcribed_RNA"/>
</dbReference>
<name>A0A224Y6G4_9ACAR</name>
<evidence type="ECO:0000256" key="1">
    <source>
        <dbReference type="SAM" id="MobiDB-lite"/>
    </source>
</evidence>
<dbReference type="AlphaFoldDB" id="A0A224Y6G4"/>
<evidence type="ECO:0000313" key="2">
    <source>
        <dbReference type="EMBL" id="MAA13178.1"/>
    </source>
</evidence>
<accession>A0A224Y6G4</accession>
<reference evidence="2" key="1">
    <citation type="journal article" date="2017" name="Parasit. Vectors">
        <title>Sialotranscriptomics of Rhipicephalus zambeziensis reveals intricate expression profiles of secretory proteins and suggests tight temporal transcriptional regulation during blood-feeding.</title>
        <authorList>
            <person name="de Castro M.H."/>
            <person name="de Klerk D."/>
            <person name="Pienaar R."/>
            <person name="Rees D.J.G."/>
            <person name="Mans B.J."/>
        </authorList>
    </citation>
    <scope>NUCLEOTIDE SEQUENCE</scope>
    <source>
        <tissue evidence="2">Salivary glands</tissue>
    </source>
</reference>
<feature type="compositionally biased region" description="Basic and acidic residues" evidence="1">
    <location>
        <begin position="107"/>
        <end position="116"/>
    </location>
</feature>
<feature type="compositionally biased region" description="Low complexity" evidence="1">
    <location>
        <begin position="117"/>
        <end position="132"/>
    </location>
</feature>
<feature type="region of interest" description="Disordered" evidence="1">
    <location>
        <begin position="37"/>
        <end position="168"/>
    </location>
</feature>
<proteinExistence type="predicted"/>
<protein>
    <submittedName>
        <fullName evidence="2">Uncharacterized protein</fullName>
    </submittedName>
</protein>
<organism evidence="2">
    <name type="scientific">Rhipicephalus zambeziensis</name>
    <dbReference type="NCBI Taxonomy" id="60191"/>
    <lineage>
        <taxon>Eukaryota</taxon>
        <taxon>Metazoa</taxon>
        <taxon>Ecdysozoa</taxon>
        <taxon>Arthropoda</taxon>
        <taxon>Chelicerata</taxon>
        <taxon>Arachnida</taxon>
        <taxon>Acari</taxon>
        <taxon>Parasitiformes</taxon>
        <taxon>Ixodida</taxon>
        <taxon>Ixodoidea</taxon>
        <taxon>Ixodidae</taxon>
        <taxon>Rhipicephalinae</taxon>
        <taxon>Rhipicephalus</taxon>
        <taxon>Rhipicephalus</taxon>
    </lineage>
</organism>